<reference evidence="2" key="1">
    <citation type="submission" date="2016-09" db="EMBL/GenBank/DDBJ databases">
        <authorList>
            <person name="Greninger A.L."/>
            <person name="Jerome K.R."/>
            <person name="Mcnair B."/>
            <person name="Wallis C."/>
            <person name="Fang F."/>
        </authorList>
    </citation>
    <scope>NUCLEOTIDE SEQUENCE [LARGE SCALE GENOMIC DNA]</scope>
    <source>
        <strain evidence="2">M6</strain>
    </source>
</reference>
<organism evidence="1 2">
    <name type="scientific">Mycolicibacterium flavescens</name>
    <name type="common">Mycobacterium flavescens</name>
    <dbReference type="NCBI Taxonomy" id="1776"/>
    <lineage>
        <taxon>Bacteria</taxon>
        <taxon>Bacillati</taxon>
        <taxon>Actinomycetota</taxon>
        <taxon>Actinomycetes</taxon>
        <taxon>Mycobacteriales</taxon>
        <taxon>Mycobacteriaceae</taxon>
        <taxon>Mycolicibacterium</taxon>
    </lineage>
</organism>
<protein>
    <submittedName>
        <fullName evidence="1">Uncharacterized protein</fullName>
    </submittedName>
</protein>
<gene>
    <name evidence="1" type="ORF">BHQ18_09430</name>
</gene>
<evidence type="ECO:0000313" key="1">
    <source>
        <dbReference type="EMBL" id="ODQ90916.1"/>
    </source>
</evidence>
<comment type="caution">
    <text evidence="1">The sequence shown here is derived from an EMBL/GenBank/DDBJ whole genome shotgun (WGS) entry which is preliminary data.</text>
</comment>
<sequence length="649" mass="71421">MLTVTWRWEEQSRNYANYGNANQWTVNAGLSSLARESAQNSNDARLPGSGADLVYSFIVLTGEDRKRFEDAVAWHDQLEPHLAAMACAATGAVTAGQLHSGLAALKSADSLTLLRIADYGAKGLTGPEFAEGDADAYGNFVKLCRLDLYSGKDKTSGGSFGLGKAVYWRFSRLQTVLFNSTLQASDAVNGYWHNRIIGVNQGVVHQLSGKNFQGRGFFGVQERNGDVASVWEDTDLADRLWLRREDHRPGTSALLLGFYDPDEPDKGLGDIGQVNEFAKSLEAAIEEEFWPLLTRNRLRVRVEVLDGDRIIYQHTVDPEEQYTELVRALRKVDSGQIDDELNELGDVVVRDVPIAISARTDVNERHIAFQHTAKLVVTLSDDQKDSLENKVCLFRRPEMVVQTVDKEFEGRTYHAFLMAGAAVNPESPSLEEERADDFLRFAEPPAHDQWIPGSGRTKTSQANLTAHYKAPWVPNLKNIRQAILDQLSDIFGAPPPSGDKPPKSIFKNLGFLQGEPGGGGGRGIAPARKPEIRIHNATVIDGAWHLDFEIRARNRPEGWSVEPRLALVGLDGGHQDIAWEQLDADPPAEQFGMTVVLLHKPRGRLLTTTVRGVSTTTLPIPAAESAVDIRIGRADVAPASAQAEAKDIQ</sequence>
<dbReference type="STRING" id="1776.BHQ18_09430"/>
<evidence type="ECO:0000313" key="2">
    <source>
        <dbReference type="Proteomes" id="UP000094053"/>
    </source>
</evidence>
<dbReference type="EMBL" id="MIHA01000005">
    <property type="protein sequence ID" value="ODQ90916.1"/>
    <property type="molecule type" value="Genomic_DNA"/>
</dbReference>
<proteinExistence type="predicted"/>
<dbReference type="AlphaFoldDB" id="A0A1E3RM10"/>
<accession>A0A1E3RM10</accession>
<name>A0A1E3RM10_MYCFV</name>
<dbReference type="Proteomes" id="UP000094053">
    <property type="component" value="Unassembled WGS sequence"/>
</dbReference>
<keyword evidence="2" id="KW-1185">Reference proteome</keyword>